<dbReference type="RefSeq" id="XP_014252062.1">
    <property type="nucleotide sequence ID" value="XM_014396576.1"/>
</dbReference>
<name>A0A8I6RTD3_CIMLE</name>
<dbReference type="GeneID" id="106668116"/>
<evidence type="ECO:0000313" key="4">
    <source>
        <dbReference type="Proteomes" id="UP000494040"/>
    </source>
</evidence>
<evidence type="ECO:0000256" key="1">
    <source>
        <dbReference type="SAM" id="Coils"/>
    </source>
</evidence>
<dbReference type="Proteomes" id="UP000494040">
    <property type="component" value="Unassembled WGS sequence"/>
</dbReference>
<accession>A0A8I6RTD3</accession>
<evidence type="ECO:0000256" key="2">
    <source>
        <dbReference type="SAM" id="MobiDB-lite"/>
    </source>
</evidence>
<proteinExistence type="predicted"/>
<feature type="coiled-coil region" evidence="1">
    <location>
        <begin position="115"/>
        <end position="142"/>
    </location>
</feature>
<dbReference type="OrthoDB" id="8775784at2759"/>
<feature type="region of interest" description="Disordered" evidence="2">
    <location>
        <begin position="1"/>
        <end position="54"/>
    </location>
</feature>
<keyword evidence="1" id="KW-0175">Coiled coil</keyword>
<reference evidence="3" key="1">
    <citation type="submission" date="2022-01" db="UniProtKB">
        <authorList>
            <consortium name="EnsemblMetazoa"/>
        </authorList>
    </citation>
    <scope>IDENTIFICATION</scope>
</reference>
<sequence>MKRTGRDSQDTESDDPQSPVEVDLDLVKEEIFSDEEIEPLTTNGENLDLQVKQEYDTDAQEPLNAEDEKHGAYVSINAEIVKKAITAVNRLTDDCSIFGDFVASELRSLKSKKMKMKLQSRIQKAILKVAEEDEELHTAQENSIQ</sequence>
<protein>
    <submittedName>
        <fullName evidence="3">Uncharacterized protein</fullName>
    </submittedName>
</protein>
<dbReference type="EnsemblMetazoa" id="XM_014396576.1">
    <property type="protein sequence ID" value="XP_014252062.1"/>
    <property type="gene ID" value="LOC106668116"/>
</dbReference>
<dbReference type="AlphaFoldDB" id="A0A8I6RTD3"/>
<evidence type="ECO:0000313" key="3">
    <source>
        <dbReference type="EnsemblMetazoa" id="XP_014252062.1"/>
    </source>
</evidence>
<keyword evidence="4" id="KW-1185">Reference proteome</keyword>
<organism evidence="3 4">
    <name type="scientific">Cimex lectularius</name>
    <name type="common">Bed bug</name>
    <name type="synonym">Acanthia lectularia</name>
    <dbReference type="NCBI Taxonomy" id="79782"/>
    <lineage>
        <taxon>Eukaryota</taxon>
        <taxon>Metazoa</taxon>
        <taxon>Ecdysozoa</taxon>
        <taxon>Arthropoda</taxon>
        <taxon>Hexapoda</taxon>
        <taxon>Insecta</taxon>
        <taxon>Pterygota</taxon>
        <taxon>Neoptera</taxon>
        <taxon>Paraneoptera</taxon>
        <taxon>Hemiptera</taxon>
        <taxon>Heteroptera</taxon>
        <taxon>Panheteroptera</taxon>
        <taxon>Cimicomorpha</taxon>
        <taxon>Cimicidae</taxon>
        <taxon>Cimex</taxon>
    </lineage>
</organism>
<dbReference type="KEGG" id="clec:106668116"/>